<comment type="caution">
    <text evidence="2">The sequence shown here is derived from an EMBL/GenBank/DDBJ whole genome shotgun (WGS) entry which is preliminary data.</text>
</comment>
<dbReference type="Pfam" id="PF12697">
    <property type="entry name" value="Abhydrolase_6"/>
    <property type="match status" value="1"/>
</dbReference>
<accession>A0ABP9ZYZ2</accession>
<name>A0ABP9ZYZ2_9GAMM</name>
<dbReference type="PANTHER" id="PTHR43798">
    <property type="entry name" value="MONOACYLGLYCEROL LIPASE"/>
    <property type="match status" value="1"/>
</dbReference>
<dbReference type="SUPFAM" id="SSF53474">
    <property type="entry name" value="alpha/beta-Hydrolases"/>
    <property type="match status" value="1"/>
</dbReference>
<dbReference type="InterPro" id="IPR000073">
    <property type="entry name" value="AB_hydrolase_1"/>
</dbReference>
<dbReference type="InterPro" id="IPR029058">
    <property type="entry name" value="AB_hydrolase_fold"/>
</dbReference>
<dbReference type="Proteomes" id="UP001481413">
    <property type="component" value="Unassembled WGS sequence"/>
</dbReference>
<dbReference type="EMBL" id="BAABWH010000003">
    <property type="protein sequence ID" value="GAA6145368.1"/>
    <property type="molecule type" value="Genomic_DNA"/>
</dbReference>
<reference evidence="2 3" key="1">
    <citation type="submission" date="2024-04" db="EMBL/GenBank/DDBJ databases">
        <title>Draft genome sequence of Thalassolituus maritimus NBRC 116585.</title>
        <authorList>
            <person name="Miyakawa T."/>
            <person name="Kusuya Y."/>
            <person name="Miura T."/>
        </authorList>
    </citation>
    <scope>NUCLEOTIDE SEQUENCE [LARGE SCALE GENOMIC DNA]</scope>
    <source>
        <strain evidence="2 3">5NW40-0001</strain>
    </source>
</reference>
<dbReference type="PANTHER" id="PTHR43798:SF33">
    <property type="entry name" value="HYDROLASE, PUTATIVE (AFU_ORTHOLOGUE AFUA_2G14860)-RELATED"/>
    <property type="match status" value="1"/>
</dbReference>
<dbReference type="InterPro" id="IPR050266">
    <property type="entry name" value="AB_hydrolase_sf"/>
</dbReference>
<protein>
    <recommendedName>
        <fullName evidence="1">AB hydrolase-1 domain-containing protein</fullName>
    </recommendedName>
</protein>
<dbReference type="Gene3D" id="3.40.50.1820">
    <property type="entry name" value="alpha/beta hydrolase"/>
    <property type="match status" value="1"/>
</dbReference>
<evidence type="ECO:0000313" key="2">
    <source>
        <dbReference type="EMBL" id="GAA6145368.1"/>
    </source>
</evidence>
<sequence length="246" mass="28491">MEQQPVLVFLRGLIRSRFHWLDFPQRFGNRYRVLTPELAGNGFRYNEPTPASIREMMEDVRRQVRSQTEQPISIVAVSMGAMIAAEWARCYPMEVRELHLINTSLANMSSPWERMTALSFFRLLACFGNRPRLERTIFELTINRPVTSTETQPWLTFAQQHPLSWRNVFGQLIAASRYKGPLTAPVDHVVFYNAAQDRLVRPLCTARIATNWKKPLITHPNAGHDLPADEPEWLENALKQHLLDLK</sequence>
<dbReference type="RefSeq" id="WP_353294314.1">
    <property type="nucleotide sequence ID" value="NZ_BAABWH010000003.1"/>
</dbReference>
<evidence type="ECO:0000259" key="1">
    <source>
        <dbReference type="Pfam" id="PF12697"/>
    </source>
</evidence>
<proteinExistence type="predicted"/>
<gene>
    <name evidence="2" type="ORF">NBRC116585_14860</name>
</gene>
<evidence type="ECO:0000313" key="3">
    <source>
        <dbReference type="Proteomes" id="UP001481413"/>
    </source>
</evidence>
<keyword evidence="3" id="KW-1185">Reference proteome</keyword>
<feature type="domain" description="AB hydrolase-1" evidence="1">
    <location>
        <begin position="7"/>
        <end position="235"/>
    </location>
</feature>
<organism evidence="2 3">
    <name type="scientific">Thalassolituus maritimus</name>
    <dbReference type="NCBI Taxonomy" id="484498"/>
    <lineage>
        <taxon>Bacteria</taxon>
        <taxon>Pseudomonadati</taxon>
        <taxon>Pseudomonadota</taxon>
        <taxon>Gammaproteobacteria</taxon>
        <taxon>Oceanospirillales</taxon>
        <taxon>Oceanospirillaceae</taxon>
        <taxon>Thalassolituus</taxon>
    </lineage>
</organism>